<accession>A0A323TKC1</accession>
<keyword evidence="3" id="KW-1185">Reference proteome</keyword>
<dbReference type="AlphaFoldDB" id="A0A323TKC1"/>
<proteinExistence type="predicted"/>
<keyword evidence="1" id="KW-0472">Membrane</keyword>
<dbReference type="RefSeq" id="WP_110607742.1">
    <property type="nucleotide sequence ID" value="NZ_PDOD01000001.1"/>
</dbReference>
<dbReference type="EMBL" id="PDOD01000001">
    <property type="protein sequence ID" value="PYZ94107.1"/>
    <property type="molecule type" value="Genomic_DNA"/>
</dbReference>
<dbReference type="Pfam" id="PF14147">
    <property type="entry name" value="Spore_YhaL"/>
    <property type="match status" value="1"/>
</dbReference>
<keyword evidence="1" id="KW-1133">Transmembrane helix</keyword>
<reference evidence="2 3" key="1">
    <citation type="submission" date="2017-10" db="EMBL/GenBank/DDBJ databases">
        <title>Bacillus sp. nov., a halophilic bacterium isolated from a Keqin Lake.</title>
        <authorList>
            <person name="Wang H."/>
        </authorList>
    </citation>
    <scope>NUCLEOTIDE SEQUENCE [LARGE SCALE GENOMIC DNA]</scope>
    <source>
        <strain evidence="2 3">KQ-12</strain>
    </source>
</reference>
<organism evidence="2 3">
    <name type="scientific">Salipaludibacillus keqinensis</name>
    <dbReference type="NCBI Taxonomy" id="2045207"/>
    <lineage>
        <taxon>Bacteria</taxon>
        <taxon>Bacillati</taxon>
        <taxon>Bacillota</taxon>
        <taxon>Bacilli</taxon>
        <taxon>Bacillales</taxon>
        <taxon>Bacillaceae</taxon>
    </lineage>
</organism>
<evidence type="ECO:0000313" key="2">
    <source>
        <dbReference type="EMBL" id="PYZ94107.1"/>
    </source>
</evidence>
<comment type="caution">
    <text evidence="2">The sequence shown here is derived from an EMBL/GenBank/DDBJ whole genome shotgun (WGS) entry which is preliminary data.</text>
</comment>
<dbReference type="OrthoDB" id="2454520at2"/>
<sequence length="79" mass="8818">MNAVTVVLTLIGAVFLAFVIRLLSLTSISEYVHSHPWWVYLVMIGIVASGFFTAIHWIKDKQQENGSPKSISLGAKIFR</sequence>
<evidence type="ECO:0000313" key="3">
    <source>
        <dbReference type="Proteomes" id="UP000248214"/>
    </source>
</evidence>
<dbReference type="InterPro" id="IPR025428">
    <property type="entry name" value="Spore_YhaL"/>
</dbReference>
<feature type="transmembrane region" description="Helical" evidence="1">
    <location>
        <begin position="37"/>
        <end position="58"/>
    </location>
</feature>
<keyword evidence="1" id="KW-0812">Transmembrane</keyword>
<feature type="transmembrane region" description="Helical" evidence="1">
    <location>
        <begin position="6"/>
        <end position="25"/>
    </location>
</feature>
<evidence type="ECO:0000256" key="1">
    <source>
        <dbReference type="SAM" id="Phobius"/>
    </source>
</evidence>
<gene>
    <name evidence="2" type="ORF">CR194_00765</name>
</gene>
<dbReference type="Proteomes" id="UP000248214">
    <property type="component" value="Unassembled WGS sequence"/>
</dbReference>
<name>A0A323TKC1_9BACI</name>
<protein>
    <submittedName>
        <fullName evidence="2">Uncharacterized protein</fullName>
    </submittedName>
</protein>